<protein>
    <submittedName>
        <fullName evidence="2">Uncharacterized protein</fullName>
    </submittedName>
</protein>
<proteinExistence type="predicted"/>
<feature type="non-terminal residue" evidence="2">
    <location>
        <position position="205"/>
    </location>
</feature>
<feature type="compositionally biased region" description="Polar residues" evidence="1">
    <location>
        <begin position="184"/>
        <end position="197"/>
    </location>
</feature>
<sequence length="205" mass="22701">MIPTVMSSTWKEKSSTIGSKTNLLPSDEEVVDITYDEVDKTYSTRPATRASREALPQQKDESSLLSYLGIGRRKRSYALDSGVTSANVSFDDAASCKSYKSIIPKNDIELVAVQTSGRYPTKLQKTIQELSAPRVLPLKEEDEDFMMYSSTPVSLSLPRSTPTPFKSIRPHSRSLIPSKAIPESLNTTRTSSYNEDTGSLLEHDS</sequence>
<evidence type="ECO:0000313" key="3">
    <source>
        <dbReference type="Proteomes" id="UP000595437"/>
    </source>
</evidence>
<gene>
    <name evidence="2" type="ORF">FKW44_024241</name>
</gene>
<evidence type="ECO:0000256" key="1">
    <source>
        <dbReference type="SAM" id="MobiDB-lite"/>
    </source>
</evidence>
<evidence type="ECO:0000313" key="2">
    <source>
        <dbReference type="EMBL" id="QQP33016.1"/>
    </source>
</evidence>
<dbReference type="EMBL" id="CP045908">
    <property type="protein sequence ID" value="QQP33016.1"/>
    <property type="molecule type" value="Genomic_DNA"/>
</dbReference>
<dbReference type="OrthoDB" id="6389997at2759"/>
<name>A0A7T8GM09_CALRO</name>
<feature type="region of interest" description="Disordered" evidence="1">
    <location>
        <begin position="1"/>
        <end position="21"/>
    </location>
</feature>
<feature type="region of interest" description="Disordered" evidence="1">
    <location>
        <begin position="152"/>
        <end position="205"/>
    </location>
</feature>
<accession>A0A7T8GM09</accession>
<dbReference type="AlphaFoldDB" id="A0A7T8GM09"/>
<keyword evidence="3" id="KW-1185">Reference proteome</keyword>
<dbReference type="Proteomes" id="UP000595437">
    <property type="component" value="Chromosome 19"/>
</dbReference>
<organism evidence="2 3">
    <name type="scientific">Caligus rogercresseyi</name>
    <name type="common">Sea louse</name>
    <dbReference type="NCBI Taxonomy" id="217165"/>
    <lineage>
        <taxon>Eukaryota</taxon>
        <taxon>Metazoa</taxon>
        <taxon>Ecdysozoa</taxon>
        <taxon>Arthropoda</taxon>
        <taxon>Crustacea</taxon>
        <taxon>Multicrustacea</taxon>
        <taxon>Hexanauplia</taxon>
        <taxon>Copepoda</taxon>
        <taxon>Siphonostomatoida</taxon>
        <taxon>Caligidae</taxon>
        <taxon>Caligus</taxon>
    </lineage>
</organism>
<reference evidence="3" key="1">
    <citation type="submission" date="2021-01" db="EMBL/GenBank/DDBJ databases">
        <title>Caligus Genome Assembly.</title>
        <authorList>
            <person name="Gallardo-Escarate C."/>
        </authorList>
    </citation>
    <scope>NUCLEOTIDE SEQUENCE [LARGE SCALE GENOMIC DNA]</scope>
</reference>
<feature type="compositionally biased region" description="Polar residues" evidence="1">
    <location>
        <begin position="152"/>
        <end position="164"/>
    </location>
</feature>